<gene>
    <name evidence="2" type="ORF">TMSB3V08_LOCUS6990</name>
</gene>
<name>A0A7R9ECT9_9NEOP</name>
<reference evidence="2" key="1">
    <citation type="submission" date="2020-11" db="EMBL/GenBank/DDBJ databases">
        <authorList>
            <person name="Tran Van P."/>
        </authorList>
    </citation>
    <scope>NUCLEOTIDE SEQUENCE</scope>
</reference>
<sequence>MLGSGSVMYPRRAATTSTSLLARPRLGALRSYVRPRGAHPSTPDMARSRKSKARMSKRKALSLENKANNISYIERGVDVCRKYGLNKSTRSSGVAPNGPVLKRKDDQLAKLLDNNKEFVCSERWLDRWKTLLWLVR</sequence>
<feature type="region of interest" description="Disordered" evidence="1">
    <location>
        <begin position="31"/>
        <end position="59"/>
    </location>
</feature>
<evidence type="ECO:0000313" key="2">
    <source>
        <dbReference type="EMBL" id="CAD7430228.1"/>
    </source>
</evidence>
<dbReference type="EMBL" id="OB794412">
    <property type="protein sequence ID" value="CAD7430228.1"/>
    <property type="molecule type" value="Genomic_DNA"/>
</dbReference>
<protein>
    <submittedName>
        <fullName evidence="2">Uncharacterized protein</fullName>
    </submittedName>
</protein>
<evidence type="ECO:0000256" key="1">
    <source>
        <dbReference type="SAM" id="MobiDB-lite"/>
    </source>
</evidence>
<dbReference type="AlphaFoldDB" id="A0A7R9ECT9"/>
<feature type="compositionally biased region" description="Basic residues" evidence="1">
    <location>
        <begin position="48"/>
        <end position="59"/>
    </location>
</feature>
<accession>A0A7R9ECT9</accession>
<proteinExistence type="predicted"/>
<organism evidence="2">
    <name type="scientific">Timema monikensis</name>
    <dbReference type="NCBI Taxonomy" id="170555"/>
    <lineage>
        <taxon>Eukaryota</taxon>
        <taxon>Metazoa</taxon>
        <taxon>Ecdysozoa</taxon>
        <taxon>Arthropoda</taxon>
        <taxon>Hexapoda</taxon>
        <taxon>Insecta</taxon>
        <taxon>Pterygota</taxon>
        <taxon>Neoptera</taxon>
        <taxon>Polyneoptera</taxon>
        <taxon>Phasmatodea</taxon>
        <taxon>Timematodea</taxon>
        <taxon>Timematoidea</taxon>
        <taxon>Timematidae</taxon>
        <taxon>Timema</taxon>
    </lineage>
</organism>
<dbReference type="Gene3D" id="1.10.10.60">
    <property type="entry name" value="Homeodomain-like"/>
    <property type="match status" value="1"/>
</dbReference>